<dbReference type="Proteomes" id="UP000887581">
    <property type="component" value="Unplaced"/>
</dbReference>
<organism evidence="1 2">
    <name type="scientific">Setaria digitata</name>
    <dbReference type="NCBI Taxonomy" id="48799"/>
    <lineage>
        <taxon>Eukaryota</taxon>
        <taxon>Metazoa</taxon>
        <taxon>Ecdysozoa</taxon>
        <taxon>Nematoda</taxon>
        <taxon>Chromadorea</taxon>
        <taxon>Rhabditida</taxon>
        <taxon>Spirurina</taxon>
        <taxon>Spiruromorpha</taxon>
        <taxon>Filarioidea</taxon>
        <taxon>Setariidae</taxon>
        <taxon>Setaria</taxon>
    </lineage>
</organism>
<dbReference type="WBParaSite" id="sdigi.contig23.g1907.t1">
    <property type="protein sequence ID" value="sdigi.contig23.g1907.t1"/>
    <property type="gene ID" value="sdigi.contig23.g1907"/>
</dbReference>
<evidence type="ECO:0000313" key="1">
    <source>
        <dbReference type="Proteomes" id="UP000887581"/>
    </source>
</evidence>
<reference evidence="2" key="1">
    <citation type="submission" date="2022-11" db="UniProtKB">
        <authorList>
            <consortium name="WormBaseParasite"/>
        </authorList>
    </citation>
    <scope>IDENTIFICATION</scope>
</reference>
<name>A0A915PKS1_9BILA</name>
<keyword evidence="1" id="KW-1185">Reference proteome</keyword>
<accession>A0A915PKS1</accession>
<protein>
    <submittedName>
        <fullName evidence="2">Uncharacterized protein</fullName>
    </submittedName>
</protein>
<dbReference type="AlphaFoldDB" id="A0A915PKS1"/>
<sequence>MIGTKPKTSEDFSQIQIRNDGVLAFGKELCDSAEGTLLVTNTGSSRERRECCEQREGQICQAREGVCPKENRSRLVESLTDVFYT</sequence>
<evidence type="ECO:0000313" key="2">
    <source>
        <dbReference type="WBParaSite" id="sdigi.contig23.g1907.t1"/>
    </source>
</evidence>
<proteinExistence type="predicted"/>